<protein>
    <recommendedName>
        <fullName evidence="4">Ig-like domain-containing protein</fullName>
    </recommendedName>
</protein>
<dbReference type="Gene3D" id="2.60.40.10">
    <property type="entry name" value="Immunoglobulins"/>
    <property type="match status" value="3"/>
</dbReference>
<dbReference type="SUPFAM" id="SSF48726">
    <property type="entry name" value="Immunoglobulin"/>
    <property type="match status" value="3"/>
</dbReference>
<dbReference type="AlphaFoldDB" id="A0A8K9X3R4"/>
<dbReference type="GO" id="GO:0004888">
    <property type="term" value="F:transmembrane signaling receptor activity"/>
    <property type="evidence" value="ECO:0007669"/>
    <property type="project" value="TreeGrafter"/>
</dbReference>
<dbReference type="GeneTree" id="ENSGT01050000245051"/>
<sequence>EKLLAKAVLTIHPNSSQIFSGESVTLRCDIQGGGVTDREYRWLTPSPDQCPQKEHECIISSTEFSHCGVAKAVLTIHPNSSQIFSGESVTLRCVIQGGGVTDREYRWLTPSTDQCPQKEHECIISAAEFSHSGDYRCLGSHQQQDSKWSDAVRLTVTPLPKAALTVKPNHVFPGETVTLMCSVGSDSIWNYQWYKDRNDNVVSQSVRHTITGDTLTINGATVNEGPYWCQGERESRPTSSSISDPVTITYPSLSDTLSQETPSPSVELLSLSMVSTGVRERSSPDPYHQSSVILSLSP</sequence>
<reference evidence="5" key="3">
    <citation type="submission" date="2025-09" db="UniProtKB">
        <authorList>
            <consortium name="Ensembl"/>
        </authorList>
    </citation>
    <scope>IDENTIFICATION</scope>
</reference>
<dbReference type="Pfam" id="PF13927">
    <property type="entry name" value="Ig_3"/>
    <property type="match status" value="2"/>
</dbReference>
<dbReference type="InterPro" id="IPR003598">
    <property type="entry name" value="Ig_sub2"/>
</dbReference>
<dbReference type="InterPro" id="IPR003599">
    <property type="entry name" value="Ig_sub"/>
</dbReference>
<evidence type="ECO:0000256" key="1">
    <source>
        <dbReference type="ARBA" id="ARBA00022729"/>
    </source>
</evidence>
<feature type="compositionally biased region" description="Polar residues" evidence="3">
    <location>
        <begin position="288"/>
        <end position="298"/>
    </location>
</feature>
<keyword evidence="6" id="KW-1185">Reference proteome</keyword>
<evidence type="ECO:0000313" key="5">
    <source>
        <dbReference type="Ensembl" id="ENSOMYP00000127199.1"/>
    </source>
</evidence>
<dbReference type="GO" id="GO:0006955">
    <property type="term" value="P:immune response"/>
    <property type="evidence" value="ECO:0007669"/>
    <property type="project" value="TreeGrafter"/>
</dbReference>
<evidence type="ECO:0000313" key="6">
    <source>
        <dbReference type="Proteomes" id="UP000694395"/>
    </source>
</evidence>
<dbReference type="PROSITE" id="PS50835">
    <property type="entry name" value="IG_LIKE"/>
    <property type="match status" value="2"/>
</dbReference>
<proteinExistence type="predicted"/>
<dbReference type="PANTHER" id="PTHR11481:SF64">
    <property type="entry name" value="FC RECEPTOR-LIKE PROTEIN 4"/>
    <property type="match status" value="1"/>
</dbReference>
<dbReference type="InterPro" id="IPR007110">
    <property type="entry name" value="Ig-like_dom"/>
</dbReference>
<dbReference type="InterPro" id="IPR050488">
    <property type="entry name" value="Ig_Fc_receptor"/>
</dbReference>
<dbReference type="SMART" id="SM00408">
    <property type="entry name" value="IGc2"/>
    <property type="match status" value="2"/>
</dbReference>
<feature type="domain" description="Ig-like" evidence="4">
    <location>
        <begin position="160"/>
        <end position="249"/>
    </location>
</feature>
<feature type="region of interest" description="Disordered" evidence="3">
    <location>
        <begin position="274"/>
        <end position="298"/>
    </location>
</feature>
<dbReference type="SMART" id="SM00409">
    <property type="entry name" value="IG"/>
    <property type="match status" value="2"/>
</dbReference>
<dbReference type="InterPro" id="IPR013783">
    <property type="entry name" value="Ig-like_fold"/>
</dbReference>
<dbReference type="Ensembl" id="ENSOMYT00000163506.1">
    <property type="protein sequence ID" value="ENSOMYP00000127199.1"/>
    <property type="gene ID" value="ENSOMYG00000067314.1"/>
</dbReference>
<accession>A0A8K9X3R4</accession>
<dbReference type="InterPro" id="IPR036179">
    <property type="entry name" value="Ig-like_dom_sf"/>
</dbReference>
<feature type="domain" description="Ig-like" evidence="4">
    <location>
        <begin position="72"/>
        <end position="155"/>
    </location>
</feature>
<dbReference type="GO" id="GO:0007166">
    <property type="term" value="P:cell surface receptor signaling pathway"/>
    <property type="evidence" value="ECO:0007669"/>
    <property type="project" value="TreeGrafter"/>
</dbReference>
<evidence type="ECO:0000256" key="2">
    <source>
        <dbReference type="ARBA" id="ARBA00023157"/>
    </source>
</evidence>
<reference evidence="5" key="2">
    <citation type="submission" date="2025-08" db="UniProtKB">
        <authorList>
            <consortium name="Ensembl"/>
        </authorList>
    </citation>
    <scope>IDENTIFICATION</scope>
</reference>
<dbReference type="GO" id="GO:0009897">
    <property type="term" value="C:external side of plasma membrane"/>
    <property type="evidence" value="ECO:0007669"/>
    <property type="project" value="TreeGrafter"/>
</dbReference>
<organism evidence="5 6">
    <name type="scientific">Oncorhynchus mykiss</name>
    <name type="common">Rainbow trout</name>
    <name type="synonym">Salmo gairdneri</name>
    <dbReference type="NCBI Taxonomy" id="8022"/>
    <lineage>
        <taxon>Eukaryota</taxon>
        <taxon>Metazoa</taxon>
        <taxon>Chordata</taxon>
        <taxon>Craniata</taxon>
        <taxon>Vertebrata</taxon>
        <taxon>Euteleostomi</taxon>
        <taxon>Actinopterygii</taxon>
        <taxon>Neopterygii</taxon>
        <taxon>Teleostei</taxon>
        <taxon>Protacanthopterygii</taxon>
        <taxon>Salmoniformes</taxon>
        <taxon>Salmonidae</taxon>
        <taxon>Salmoninae</taxon>
        <taxon>Oncorhynchus</taxon>
    </lineage>
</organism>
<dbReference type="PANTHER" id="PTHR11481">
    <property type="entry name" value="IMMUNOGLOBULIN FC RECEPTOR"/>
    <property type="match status" value="1"/>
</dbReference>
<evidence type="ECO:0000256" key="3">
    <source>
        <dbReference type="SAM" id="MobiDB-lite"/>
    </source>
</evidence>
<keyword evidence="1" id="KW-0732">Signal</keyword>
<evidence type="ECO:0000259" key="4">
    <source>
        <dbReference type="PROSITE" id="PS50835"/>
    </source>
</evidence>
<dbReference type="Proteomes" id="UP000694395">
    <property type="component" value="Chromosome 9"/>
</dbReference>
<name>A0A8K9X3R4_ONCMY</name>
<reference evidence="5" key="1">
    <citation type="submission" date="2020-07" db="EMBL/GenBank/DDBJ databases">
        <title>A long reads based de novo assembly of the rainbow trout Arlee double haploid line genome.</title>
        <authorList>
            <person name="Gao G."/>
            <person name="Palti Y."/>
        </authorList>
    </citation>
    <scope>NUCLEOTIDE SEQUENCE [LARGE SCALE GENOMIC DNA]</scope>
</reference>
<keyword evidence="2" id="KW-1015">Disulfide bond</keyword>